<accession>A0A2J6TMZ0</accession>
<feature type="transmembrane region" description="Helical" evidence="1">
    <location>
        <begin position="24"/>
        <end position="45"/>
    </location>
</feature>
<reference evidence="3 4" key="1">
    <citation type="submission" date="2016-04" db="EMBL/GenBank/DDBJ databases">
        <title>A degradative enzymes factory behind the ericoid mycorrhizal symbiosis.</title>
        <authorList>
            <consortium name="DOE Joint Genome Institute"/>
            <person name="Martino E."/>
            <person name="Morin E."/>
            <person name="Grelet G."/>
            <person name="Kuo A."/>
            <person name="Kohler A."/>
            <person name="Daghino S."/>
            <person name="Barry K."/>
            <person name="Choi C."/>
            <person name="Cichocki N."/>
            <person name="Clum A."/>
            <person name="Copeland A."/>
            <person name="Hainaut M."/>
            <person name="Haridas S."/>
            <person name="Labutti K."/>
            <person name="Lindquist E."/>
            <person name="Lipzen A."/>
            <person name="Khouja H.-R."/>
            <person name="Murat C."/>
            <person name="Ohm R."/>
            <person name="Olson A."/>
            <person name="Spatafora J."/>
            <person name="Veneault-Fourrey C."/>
            <person name="Henrissat B."/>
            <person name="Grigoriev I."/>
            <person name="Martin F."/>
            <person name="Perotto S."/>
        </authorList>
    </citation>
    <scope>NUCLEOTIDE SEQUENCE [LARGE SCALE GENOMIC DNA]</scope>
    <source>
        <strain evidence="3 4">E</strain>
    </source>
</reference>
<dbReference type="Pfam" id="PF18142">
    <property type="entry name" value="SLATT_fungal"/>
    <property type="match status" value="1"/>
</dbReference>
<gene>
    <name evidence="3" type="ORF">K444DRAFT_480665</name>
</gene>
<dbReference type="PANTHER" id="PTHR38793:SF3">
    <property type="entry name" value="SMODS AND SLOG-ASSOCIATING 2TM EFFECTOR DOMAIN-CONTAINING PROTEIN"/>
    <property type="match status" value="1"/>
</dbReference>
<name>A0A2J6TMZ0_9HELO</name>
<evidence type="ECO:0000313" key="4">
    <source>
        <dbReference type="Proteomes" id="UP000235371"/>
    </source>
</evidence>
<evidence type="ECO:0000259" key="2">
    <source>
        <dbReference type="Pfam" id="PF18142"/>
    </source>
</evidence>
<organism evidence="3 4">
    <name type="scientific">Hyaloscypha bicolor E</name>
    <dbReference type="NCBI Taxonomy" id="1095630"/>
    <lineage>
        <taxon>Eukaryota</taxon>
        <taxon>Fungi</taxon>
        <taxon>Dikarya</taxon>
        <taxon>Ascomycota</taxon>
        <taxon>Pezizomycotina</taxon>
        <taxon>Leotiomycetes</taxon>
        <taxon>Helotiales</taxon>
        <taxon>Hyaloscyphaceae</taxon>
        <taxon>Hyaloscypha</taxon>
        <taxon>Hyaloscypha bicolor</taxon>
    </lineage>
</organism>
<evidence type="ECO:0000256" key="1">
    <source>
        <dbReference type="SAM" id="Phobius"/>
    </source>
</evidence>
<dbReference type="InterPro" id="IPR041622">
    <property type="entry name" value="SLATT_fungi"/>
</dbReference>
<dbReference type="Proteomes" id="UP000235371">
    <property type="component" value="Unassembled WGS sequence"/>
</dbReference>
<sequence>NDGIYGRALDEALAASVWFNFSNFFINALYCLQIFIAATITALASYHGHEIPLTVLGATNAVLAGLMALLKGQGLPVRMRRSRDQFQNVMKTIENKERMFAR</sequence>
<dbReference type="AlphaFoldDB" id="A0A2J6TMZ0"/>
<dbReference type="OrthoDB" id="4472872at2759"/>
<feature type="non-terminal residue" evidence="3">
    <location>
        <position position="102"/>
    </location>
</feature>
<keyword evidence="1" id="KW-1133">Transmembrane helix</keyword>
<dbReference type="RefSeq" id="XP_024741290.1">
    <property type="nucleotide sequence ID" value="XM_024872992.1"/>
</dbReference>
<feature type="non-terminal residue" evidence="3">
    <location>
        <position position="1"/>
    </location>
</feature>
<dbReference type="GeneID" id="36581072"/>
<dbReference type="PANTHER" id="PTHR38793">
    <property type="entry name" value="SLATT_FUNGAL DOMAIN-CONTAINING PROTEIN-RELATED"/>
    <property type="match status" value="1"/>
</dbReference>
<keyword evidence="1" id="KW-0812">Transmembrane</keyword>
<dbReference type="EMBL" id="KZ613765">
    <property type="protein sequence ID" value="PMD64386.1"/>
    <property type="molecule type" value="Genomic_DNA"/>
</dbReference>
<dbReference type="InParanoid" id="A0A2J6TMZ0"/>
<keyword evidence="1" id="KW-0472">Membrane</keyword>
<proteinExistence type="predicted"/>
<feature type="domain" description="SMODS and SLOG-associating 2TM effector" evidence="2">
    <location>
        <begin position="10"/>
        <end position="100"/>
    </location>
</feature>
<feature type="transmembrane region" description="Helical" evidence="1">
    <location>
        <begin position="51"/>
        <end position="70"/>
    </location>
</feature>
<dbReference type="NCBIfam" id="NF033635">
    <property type="entry name" value="SLATT_fungal"/>
    <property type="match status" value="1"/>
</dbReference>
<keyword evidence="4" id="KW-1185">Reference proteome</keyword>
<evidence type="ECO:0000313" key="3">
    <source>
        <dbReference type="EMBL" id="PMD64386.1"/>
    </source>
</evidence>
<protein>
    <recommendedName>
        <fullName evidence="2">SMODS and SLOG-associating 2TM effector domain-containing protein</fullName>
    </recommendedName>
</protein>